<comment type="caution">
    <text evidence="1">The sequence shown here is derived from an EMBL/GenBank/DDBJ whole genome shotgun (WGS) entry which is preliminary data.</text>
</comment>
<proteinExistence type="predicted"/>
<organism evidence="1 2">
    <name type="scientific">Paenibacillus gallinarum</name>
    <dbReference type="NCBI Taxonomy" id="2762232"/>
    <lineage>
        <taxon>Bacteria</taxon>
        <taxon>Bacillati</taxon>
        <taxon>Bacillota</taxon>
        <taxon>Bacilli</taxon>
        <taxon>Bacillales</taxon>
        <taxon>Paenibacillaceae</taxon>
        <taxon>Paenibacillus</taxon>
    </lineage>
</organism>
<evidence type="ECO:0000313" key="1">
    <source>
        <dbReference type="EMBL" id="MBD7968295.1"/>
    </source>
</evidence>
<keyword evidence="2" id="KW-1185">Reference proteome</keyword>
<name>A0ABR8SY19_9BACL</name>
<reference evidence="1 2" key="1">
    <citation type="submission" date="2020-08" db="EMBL/GenBank/DDBJ databases">
        <title>A Genomic Blueprint of the Chicken Gut Microbiome.</title>
        <authorList>
            <person name="Gilroy R."/>
            <person name="Ravi A."/>
            <person name="Getino M."/>
            <person name="Pursley I."/>
            <person name="Horton D.L."/>
            <person name="Alikhan N.-F."/>
            <person name="Baker D."/>
            <person name="Gharbi K."/>
            <person name="Hall N."/>
            <person name="Watson M."/>
            <person name="Adriaenssens E.M."/>
            <person name="Foster-Nyarko E."/>
            <person name="Jarju S."/>
            <person name="Secka A."/>
            <person name="Antonio M."/>
            <person name="Oren A."/>
            <person name="Chaudhuri R."/>
            <person name="La Ragione R.M."/>
            <person name="Hildebrand F."/>
            <person name="Pallen M.J."/>
        </authorList>
    </citation>
    <scope>NUCLEOTIDE SEQUENCE [LARGE SCALE GENOMIC DNA]</scope>
    <source>
        <strain evidence="1 2">Sa2BVA9</strain>
    </source>
</reference>
<protein>
    <recommendedName>
        <fullName evidence="3">Phage protein</fullName>
    </recommendedName>
</protein>
<evidence type="ECO:0008006" key="3">
    <source>
        <dbReference type="Google" id="ProtNLM"/>
    </source>
</evidence>
<evidence type="ECO:0000313" key="2">
    <source>
        <dbReference type="Proteomes" id="UP000608071"/>
    </source>
</evidence>
<gene>
    <name evidence="1" type="ORF">H9647_09480</name>
</gene>
<sequence length="115" mass="13488">MNIEINKDLIEDERGNLYRAIQLEGNILTVVNAFVEASFREILNFNKSENEQLAAYEGEYVGKQAMDIVRHDYVFALKEMDGRLYTLQDVEKVYDVNFIKMIEFFRPKGMNSHND</sequence>
<dbReference type="Proteomes" id="UP000608071">
    <property type="component" value="Unassembled WGS sequence"/>
</dbReference>
<dbReference type="RefSeq" id="WP_191799537.1">
    <property type="nucleotide sequence ID" value="NZ_JACSQL010000003.1"/>
</dbReference>
<accession>A0ABR8SY19</accession>
<dbReference type="EMBL" id="JACSQL010000003">
    <property type="protein sequence ID" value="MBD7968295.1"/>
    <property type="molecule type" value="Genomic_DNA"/>
</dbReference>